<dbReference type="GO" id="GO:0003938">
    <property type="term" value="F:IMP dehydrogenase activity"/>
    <property type="evidence" value="ECO:0007669"/>
    <property type="project" value="UniProtKB-EC"/>
</dbReference>
<dbReference type="SUPFAM" id="SSF51206">
    <property type="entry name" value="cAMP-binding domain-like"/>
    <property type="match status" value="1"/>
</dbReference>
<dbReference type="PANTHER" id="PTHR48108">
    <property type="entry name" value="CBS DOMAIN-CONTAINING PROTEIN CBSX2, CHLOROPLASTIC"/>
    <property type="match status" value="1"/>
</dbReference>
<comment type="caution">
    <text evidence="4">The sequence shown here is derived from an EMBL/GenBank/DDBJ whole genome shotgun (WGS) entry which is preliminary data.</text>
</comment>
<keyword evidence="4" id="KW-0560">Oxidoreductase</keyword>
<dbReference type="InterPro" id="IPR051462">
    <property type="entry name" value="CBS_domain-containing"/>
</dbReference>
<dbReference type="Proteomes" id="UP000838100">
    <property type="component" value="Unassembled WGS sequence"/>
</dbReference>
<evidence type="ECO:0000256" key="1">
    <source>
        <dbReference type="ARBA" id="ARBA00022737"/>
    </source>
</evidence>
<dbReference type="Gene3D" id="3.10.580.10">
    <property type="entry name" value="CBS-domain"/>
    <property type="match status" value="1"/>
</dbReference>
<dbReference type="InterPro" id="IPR000644">
    <property type="entry name" value="CBS_dom"/>
</dbReference>
<evidence type="ECO:0000313" key="4">
    <source>
        <dbReference type="EMBL" id="CAH0990298.1"/>
    </source>
</evidence>
<dbReference type="EC" id="1.1.1.205" evidence="4"/>
<gene>
    <name evidence="4" type="primary">IMPDH</name>
    <name evidence="4" type="ORF">SIN8267_00390</name>
</gene>
<protein>
    <submittedName>
        <fullName evidence="4">Inosine-5'-monophosphate dehydrogenase</fullName>
        <ecNumber evidence="4">1.1.1.205</ecNumber>
    </submittedName>
</protein>
<dbReference type="RefSeq" id="WP_237442981.1">
    <property type="nucleotide sequence ID" value="NZ_CAKLPX010000001.1"/>
</dbReference>
<dbReference type="InterPro" id="IPR046342">
    <property type="entry name" value="CBS_dom_sf"/>
</dbReference>
<dbReference type="Gene3D" id="2.60.120.10">
    <property type="entry name" value="Jelly Rolls"/>
    <property type="match status" value="1"/>
</dbReference>
<evidence type="ECO:0000256" key="2">
    <source>
        <dbReference type="PROSITE-ProRule" id="PRU00703"/>
    </source>
</evidence>
<dbReference type="InterPro" id="IPR018821">
    <property type="entry name" value="DUF294_put_nucleoTrafse_sb-bd"/>
</dbReference>
<dbReference type="SMART" id="SM00116">
    <property type="entry name" value="CBS"/>
    <property type="match status" value="2"/>
</dbReference>
<feature type="domain" description="CBS" evidence="3">
    <location>
        <begin position="156"/>
        <end position="212"/>
    </location>
</feature>
<dbReference type="EMBL" id="CAKLPX010000001">
    <property type="protein sequence ID" value="CAH0990298.1"/>
    <property type="molecule type" value="Genomic_DNA"/>
</dbReference>
<dbReference type="Pfam" id="PF03445">
    <property type="entry name" value="DUF294"/>
    <property type="match status" value="1"/>
</dbReference>
<dbReference type="Pfam" id="PF10335">
    <property type="entry name" value="DUF294_C"/>
    <property type="match status" value="1"/>
</dbReference>
<dbReference type="CDD" id="cd04587">
    <property type="entry name" value="CBS_pair_CAP-ED_NT_Pol-beta-like_DUF294_assoc"/>
    <property type="match status" value="1"/>
</dbReference>
<feature type="domain" description="CBS" evidence="3">
    <location>
        <begin position="220"/>
        <end position="277"/>
    </location>
</feature>
<dbReference type="PROSITE" id="PS51371">
    <property type="entry name" value="CBS"/>
    <property type="match status" value="2"/>
</dbReference>
<keyword evidence="2" id="KW-0129">CBS domain</keyword>
<dbReference type="InterPro" id="IPR018490">
    <property type="entry name" value="cNMP-bd_dom_sf"/>
</dbReference>
<dbReference type="SUPFAM" id="SSF54631">
    <property type="entry name" value="CBS-domain pair"/>
    <property type="match status" value="1"/>
</dbReference>
<proteinExistence type="predicted"/>
<evidence type="ECO:0000313" key="5">
    <source>
        <dbReference type="Proteomes" id="UP000838100"/>
    </source>
</evidence>
<dbReference type="Pfam" id="PF00571">
    <property type="entry name" value="CBS"/>
    <property type="match status" value="2"/>
</dbReference>
<keyword evidence="5" id="KW-1185">Reference proteome</keyword>
<reference evidence="4" key="1">
    <citation type="submission" date="2021-12" db="EMBL/GenBank/DDBJ databases">
        <authorList>
            <person name="Rodrigo-Torres L."/>
            <person name="Arahal R. D."/>
            <person name="Lucena T."/>
        </authorList>
    </citation>
    <scope>NUCLEOTIDE SEQUENCE</scope>
    <source>
        <strain evidence="4">CECT 8267</strain>
    </source>
</reference>
<name>A0ABN8ED67_9GAMM</name>
<dbReference type="PANTHER" id="PTHR48108:SF31">
    <property type="entry name" value="CBS DOMAIN AND CYCLIC NUCLEOTIDE-REGULATED NUCLEOTIDYLTRANSFERASE"/>
    <property type="match status" value="1"/>
</dbReference>
<dbReference type="CDD" id="cd05401">
    <property type="entry name" value="NT_GlnE_GlnD_like"/>
    <property type="match status" value="1"/>
</dbReference>
<accession>A0ABN8ED67</accession>
<dbReference type="InterPro" id="IPR014710">
    <property type="entry name" value="RmlC-like_jellyroll"/>
</dbReference>
<organism evidence="4 5">
    <name type="scientific">Sinobacterium norvegicum</name>
    <dbReference type="NCBI Taxonomy" id="1641715"/>
    <lineage>
        <taxon>Bacteria</taxon>
        <taxon>Pseudomonadati</taxon>
        <taxon>Pseudomonadota</taxon>
        <taxon>Gammaproteobacteria</taxon>
        <taxon>Cellvibrionales</taxon>
        <taxon>Spongiibacteraceae</taxon>
        <taxon>Sinobacterium</taxon>
    </lineage>
</organism>
<sequence>MAEHDTINHYPITEFLAEFVPFNCLNPSEITGVLKNLCSRYFLKNTIIQASASLGLIIVQKGAIDLIGENNQLIERLGEGDSFNLHSLNDQHPGIHAKIFEDSLVLQLTEACYQELRSGSRVFDRFFHHQKQRRLRRLTLDSQQKSLFLSSIATIVSRELVYTSPEQSIHQASLIMTASNVSSILVLEHDDLVGILTDKDIRSRVVANDLTVMTPVAEVMTKQPHWVDIDSTILDVSIEMSRLSCHHLPVKQNGKLLGIITASDLLMAKQNDPIHLVQRINRLTDIEQIIAVATSIPQQVVQWVANDLSATHAAQLLSLLSEKITQRIIVLTIEEIGPAPVAFCWLNFGSIARQEQLLGADQDNGLIISNEVRPEDYPWFARLAEQVCRWLDRCGYPLCPGNIMATNPELALTLEGWILKVERWVKSPTPESVLKTAIFFDLKPVFGDLDLAQSLQQKMLGLTERSTIYQAALARSALAESPPIGMFRRFVVERNGDHTDAFDLKARGMMPITDIVRLHSLAHGQDAVNTLERLRQLQQHKHMTITDSRNLMDAYTLILQLRLESQIENLQQNQAIDNYCQPKSLSQLNRKHLKDVFSIVNQSQEAARLNYLRGLS</sequence>
<keyword evidence="1" id="KW-0677">Repeat</keyword>
<evidence type="ECO:0000259" key="3">
    <source>
        <dbReference type="PROSITE" id="PS51371"/>
    </source>
</evidence>
<dbReference type="InterPro" id="IPR005105">
    <property type="entry name" value="GlnD_Uridyltrans_N"/>
</dbReference>